<keyword evidence="4" id="KW-1185">Reference proteome</keyword>
<reference evidence="3 4" key="1">
    <citation type="submission" date="2023-01" db="EMBL/GenBank/DDBJ databases">
        <title>Analysis of 21 Apiospora genomes using comparative genomics revels a genus with tremendous synthesis potential of carbohydrate active enzymes and secondary metabolites.</title>
        <authorList>
            <person name="Sorensen T."/>
        </authorList>
    </citation>
    <scope>NUCLEOTIDE SEQUENCE [LARGE SCALE GENOMIC DNA]</scope>
    <source>
        <strain evidence="3 4">CBS 83171</strain>
    </source>
</reference>
<name>A0ABR1TQ77_9PEZI</name>
<feature type="transmembrane region" description="Helical" evidence="2">
    <location>
        <begin position="244"/>
        <end position="271"/>
    </location>
</feature>
<organism evidence="3 4">
    <name type="scientific">Apiospora saccharicola</name>
    <dbReference type="NCBI Taxonomy" id="335842"/>
    <lineage>
        <taxon>Eukaryota</taxon>
        <taxon>Fungi</taxon>
        <taxon>Dikarya</taxon>
        <taxon>Ascomycota</taxon>
        <taxon>Pezizomycotina</taxon>
        <taxon>Sordariomycetes</taxon>
        <taxon>Xylariomycetidae</taxon>
        <taxon>Amphisphaeriales</taxon>
        <taxon>Apiosporaceae</taxon>
        <taxon>Apiospora</taxon>
    </lineage>
</organism>
<feature type="compositionally biased region" description="Basic and acidic residues" evidence="1">
    <location>
        <begin position="280"/>
        <end position="302"/>
    </location>
</feature>
<dbReference type="EMBL" id="JAQQWM010000009">
    <property type="protein sequence ID" value="KAK8047838.1"/>
    <property type="molecule type" value="Genomic_DNA"/>
</dbReference>
<feature type="region of interest" description="Disordered" evidence="1">
    <location>
        <begin position="181"/>
        <end position="203"/>
    </location>
</feature>
<keyword evidence="2" id="KW-1133">Transmembrane helix</keyword>
<feature type="region of interest" description="Disordered" evidence="1">
    <location>
        <begin position="280"/>
        <end position="318"/>
    </location>
</feature>
<evidence type="ECO:0000256" key="2">
    <source>
        <dbReference type="SAM" id="Phobius"/>
    </source>
</evidence>
<keyword evidence="2" id="KW-0812">Transmembrane</keyword>
<sequence>MPSTKVVSHGLDHSLVYHPTTGLLSRRDWQSTLPGQPWATLSSNEKLLAYVQRNHGVSSFQWLQEKVGSFSDYWAIIPLHAYDRTRLTEHPDLHLSKASPVYNGAPCGGSNPEQWPGDYRITPIDEGSGGGYRITYEGFVEFIAQFARARVPDAAVAPRYRFGVLENGYPTSDLPRKLFSEPSEQQEEEHKRNTSSTSISKDDAKNIGEVAPASDFPGVFYLGGAFVLGLGFPVFWWWNEAHWAVQLFLLGPLGVLAAFLLLFMLFGLSVWACEVANSKDKTVPGKKEEEKEKEAEKGKENETETEEKELLIEGLDTV</sequence>
<gene>
    <name evidence="3" type="ORF">PG996_015902</name>
</gene>
<evidence type="ECO:0000313" key="3">
    <source>
        <dbReference type="EMBL" id="KAK8047838.1"/>
    </source>
</evidence>
<accession>A0ABR1TQ77</accession>
<evidence type="ECO:0000256" key="1">
    <source>
        <dbReference type="SAM" id="MobiDB-lite"/>
    </source>
</evidence>
<protein>
    <submittedName>
        <fullName evidence="3">Uncharacterized protein</fullName>
    </submittedName>
</protein>
<evidence type="ECO:0000313" key="4">
    <source>
        <dbReference type="Proteomes" id="UP001446871"/>
    </source>
</evidence>
<keyword evidence="2" id="KW-0472">Membrane</keyword>
<dbReference type="Proteomes" id="UP001446871">
    <property type="component" value="Unassembled WGS sequence"/>
</dbReference>
<comment type="caution">
    <text evidence="3">The sequence shown here is derived from an EMBL/GenBank/DDBJ whole genome shotgun (WGS) entry which is preliminary data.</text>
</comment>
<feature type="transmembrane region" description="Helical" evidence="2">
    <location>
        <begin position="219"/>
        <end position="238"/>
    </location>
</feature>
<proteinExistence type="predicted"/>